<protein>
    <recommendedName>
        <fullName evidence="3">RNase H type-1 domain-containing protein</fullName>
    </recommendedName>
</protein>
<dbReference type="OrthoDB" id="411823at2759"/>
<dbReference type="EMBL" id="BGZK01000512">
    <property type="protein sequence ID" value="GBP47888.1"/>
    <property type="molecule type" value="Genomic_DNA"/>
</dbReference>
<evidence type="ECO:0008006" key="3">
    <source>
        <dbReference type="Google" id="ProtNLM"/>
    </source>
</evidence>
<sequence>MKRGKDMGDTFVDRELERLVYFGDLPHPTCPRSGTRASRTWTPKQWTVSIPSLPWRAHIGIAGNERVDELARRAVLDKKTAADYDRFPLSHVKNMIRAARLEEWQQRYAEGMAQILTGHGGFALYLYRFKLRDSPYCACDPSKIQDVLYVLEVCDMFVSVRRWKR</sequence>
<evidence type="ECO:0000313" key="1">
    <source>
        <dbReference type="EMBL" id="GBP47888.1"/>
    </source>
</evidence>
<name>A0A4C1W930_EUMVA</name>
<keyword evidence="2" id="KW-1185">Reference proteome</keyword>
<gene>
    <name evidence="1" type="ORF">EVAR_33605_1</name>
</gene>
<dbReference type="Proteomes" id="UP000299102">
    <property type="component" value="Unassembled WGS sequence"/>
</dbReference>
<reference evidence="1 2" key="1">
    <citation type="journal article" date="2019" name="Commun. Biol.">
        <title>The bagworm genome reveals a unique fibroin gene that provides high tensile strength.</title>
        <authorList>
            <person name="Kono N."/>
            <person name="Nakamura H."/>
            <person name="Ohtoshi R."/>
            <person name="Tomita M."/>
            <person name="Numata K."/>
            <person name="Arakawa K."/>
        </authorList>
    </citation>
    <scope>NUCLEOTIDE SEQUENCE [LARGE SCALE GENOMIC DNA]</scope>
</reference>
<organism evidence="1 2">
    <name type="scientific">Eumeta variegata</name>
    <name type="common">Bagworm moth</name>
    <name type="synonym">Eumeta japonica</name>
    <dbReference type="NCBI Taxonomy" id="151549"/>
    <lineage>
        <taxon>Eukaryota</taxon>
        <taxon>Metazoa</taxon>
        <taxon>Ecdysozoa</taxon>
        <taxon>Arthropoda</taxon>
        <taxon>Hexapoda</taxon>
        <taxon>Insecta</taxon>
        <taxon>Pterygota</taxon>
        <taxon>Neoptera</taxon>
        <taxon>Endopterygota</taxon>
        <taxon>Lepidoptera</taxon>
        <taxon>Glossata</taxon>
        <taxon>Ditrysia</taxon>
        <taxon>Tineoidea</taxon>
        <taxon>Psychidae</taxon>
        <taxon>Oiketicinae</taxon>
        <taxon>Eumeta</taxon>
    </lineage>
</organism>
<comment type="caution">
    <text evidence="1">The sequence shown here is derived from an EMBL/GenBank/DDBJ whole genome shotgun (WGS) entry which is preliminary data.</text>
</comment>
<dbReference type="AlphaFoldDB" id="A0A4C1W930"/>
<proteinExistence type="predicted"/>
<accession>A0A4C1W930</accession>
<evidence type="ECO:0000313" key="2">
    <source>
        <dbReference type="Proteomes" id="UP000299102"/>
    </source>
</evidence>